<dbReference type="AlphaFoldDB" id="A0A0P7ZA09"/>
<feature type="non-terminal residue" evidence="2">
    <location>
        <position position="172"/>
    </location>
</feature>
<gene>
    <name evidence="2" type="ORF">MPEBLZ_04286</name>
</gene>
<dbReference type="Proteomes" id="UP000050360">
    <property type="component" value="Unassembled WGS sequence"/>
</dbReference>
<comment type="caution">
    <text evidence="2">The sequence shown here is derived from an EMBL/GenBank/DDBJ whole genome shotgun (WGS) entry which is preliminary data.</text>
</comment>
<feature type="domain" description="Calcineurin-like phosphoesterase" evidence="1">
    <location>
        <begin position="1"/>
        <end position="171"/>
    </location>
</feature>
<name>A0A0P7ZA09_9EURY</name>
<dbReference type="Pfam" id="PF00149">
    <property type="entry name" value="Metallophos"/>
    <property type="match status" value="1"/>
</dbReference>
<accession>A0A0P7ZA09</accession>
<sequence>MKLLALSDLHGDYSHVGSILDKAGDIDAVLIAGDITDFGPDEKALEVLGMFKVPVLAVPGNCDNPSLLKILDENENTINLHNSSHTIGDLTFIGLGGSNPTPFNTPFELSEKKIGEYVGTLLSRSKGRLILLSHAPPKNTTDKLPHGNVGSAALERYLKRFDLIVCGHIHEA</sequence>
<dbReference type="Gene3D" id="3.60.21.10">
    <property type="match status" value="1"/>
</dbReference>
<proteinExistence type="predicted"/>
<dbReference type="EMBL" id="LKCM01000418">
    <property type="protein sequence ID" value="KPQ41164.1"/>
    <property type="molecule type" value="Genomic_DNA"/>
</dbReference>
<dbReference type="PANTHER" id="PTHR37523:SF1">
    <property type="entry name" value="CALCINEURIN-LIKE PHOSPHOESTERASE DOMAIN-CONTAINING PROTEIN"/>
    <property type="match status" value="1"/>
</dbReference>
<organism evidence="2 3">
    <name type="scientific">Candidatus Methanoperedens nitratireducens</name>
    <dbReference type="NCBI Taxonomy" id="1392998"/>
    <lineage>
        <taxon>Archaea</taxon>
        <taxon>Methanobacteriati</taxon>
        <taxon>Methanobacteriota</taxon>
        <taxon>Stenosarchaea group</taxon>
        <taxon>Methanomicrobia</taxon>
        <taxon>Methanosarcinales</taxon>
        <taxon>ANME-2 cluster</taxon>
        <taxon>Candidatus Methanoperedentaceae</taxon>
        <taxon>Candidatus Methanoperedens</taxon>
    </lineage>
</organism>
<reference evidence="2 3" key="1">
    <citation type="submission" date="2015-09" db="EMBL/GenBank/DDBJ databases">
        <title>A metagenomics-based metabolic model of nitrate-dependent anaerobic oxidation of methane by Methanoperedens-like archaea.</title>
        <authorList>
            <person name="Arshad A."/>
            <person name="Speth D.R."/>
            <person name="De Graaf R.M."/>
            <person name="Op Den Camp H.J."/>
            <person name="Jetten M.S."/>
            <person name="Welte C.U."/>
        </authorList>
    </citation>
    <scope>NUCLEOTIDE SEQUENCE [LARGE SCALE GENOMIC DNA]</scope>
</reference>
<evidence type="ECO:0000313" key="3">
    <source>
        <dbReference type="Proteomes" id="UP000050360"/>
    </source>
</evidence>
<evidence type="ECO:0000313" key="2">
    <source>
        <dbReference type="EMBL" id="KPQ41164.1"/>
    </source>
</evidence>
<dbReference type="PANTHER" id="PTHR37523">
    <property type="entry name" value="METALLOPHOSPHOESTERASE"/>
    <property type="match status" value="1"/>
</dbReference>
<dbReference type="InterPro" id="IPR029052">
    <property type="entry name" value="Metallo-depent_PP-like"/>
</dbReference>
<protein>
    <submittedName>
        <fullName evidence="2">Phosphodiesterase</fullName>
    </submittedName>
</protein>
<dbReference type="InterPro" id="IPR004843">
    <property type="entry name" value="Calcineurin-like_PHP"/>
</dbReference>
<dbReference type="SUPFAM" id="SSF56300">
    <property type="entry name" value="Metallo-dependent phosphatases"/>
    <property type="match status" value="1"/>
</dbReference>
<evidence type="ECO:0000259" key="1">
    <source>
        <dbReference type="Pfam" id="PF00149"/>
    </source>
</evidence>
<dbReference type="GO" id="GO:0016787">
    <property type="term" value="F:hydrolase activity"/>
    <property type="evidence" value="ECO:0007669"/>
    <property type="project" value="InterPro"/>
</dbReference>